<dbReference type="Proteomes" id="UP001596989">
    <property type="component" value="Unassembled WGS sequence"/>
</dbReference>
<sequence>MKWIICLSGDEADLYELSKSLNTEYLTVFKEGDQYYLKSSQILSTDEYREVSEKVKELVDLINGATKLALGTRNTIAVTDIYVQKDDGGRILFGSAHLSASIRVRASTQIIRADGTIEICNPADSVSNWLDLSQKNELINKVFKLISHDSDSWIGLFKIFEVIDKDSGIRSFSSVSSENLKRFTQTANSYKAVGMEARHALDYEPPKKPMNITEARSLIYIVVNEWLRQKDEM</sequence>
<accession>A0ABW3HND8</accession>
<organism evidence="1 2">
    <name type="scientific">Paenibacillus chungangensis</name>
    <dbReference type="NCBI Taxonomy" id="696535"/>
    <lineage>
        <taxon>Bacteria</taxon>
        <taxon>Bacillati</taxon>
        <taxon>Bacillota</taxon>
        <taxon>Bacilli</taxon>
        <taxon>Bacillales</taxon>
        <taxon>Paenibacillaceae</taxon>
        <taxon>Paenibacillus</taxon>
    </lineage>
</organism>
<reference evidence="2" key="1">
    <citation type="journal article" date="2019" name="Int. J. Syst. Evol. Microbiol.">
        <title>The Global Catalogue of Microorganisms (GCM) 10K type strain sequencing project: providing services to taxonomists for standard genome sequencing and annotation.</title>
        <authorList>
            <consortium name="The Broad Institute Genomics Platform"/>
            <consortium name="The Broad Institute Genome Sequencing Center for Infectious Disease"/>
            <person name="Wu L."/>
            <person name="Ma J."/>
        </authorList>
    </citation>
    <scope>NUCLEOTIDE SEQUENCE [LARGE SCALE GENOMIC DNA]</scope>
    <source>
        <strain evidence="2">CCUG 59129</strain>
    </source>
</reference>
<gene>
    <name evidence="1" type="ORF">ACFQ2I_06370</name>
</gene>
<proteinExistence type="predicted"/>
<evidence type="ECO:0000313" key="1">
    <source>
        <dbReference type="EMBL" id="MFD0959015.1"/>
    </source>
</evidence>
<keyword evidence="2" id="KW-1185">Reference proteome</keyword>
<name>A0ABW3HND8_9BACL</name>
<dbReference type="RefSeq" id="WP_377562851.1">
    <property type="nucleotide sequence ID" value="NZ_JBHTJZ010000005.1"/>
</dbReference>
<comment type="caution">
    <text evidence="1">The sequence shown here is derived from an EMBL/GenBank/DDBJ whole genome shotgun (WGS) entry which is preliminary data.</text>
</comment>
<dbReference type="EMBL" id="JBHTJZ010000005">
    <property type="protein sequence ID" value="MFD0959015.1"/>
    <property type="molecule type" value="Genomic_DNA"/>
</dbReference>
<protein>
    <submittedName>
        <fullName evidence="1">Uncharacterized protein</fullName>
    </submittedName>
</protein>
<evidence type="ECO:0000313" key="2">
    <source>
        <dbReference type="Proteomes" id="UP001596989"/>
    </source>
</evidence>